<dbReference type="InterPro" id="IPR011009">
    <property type="entry name" value="Kinase-like_dom_sf"/>
</dbReference>
<accession>A0AAN6RZX7</accession>
<dbReference type="Pfam" id="PF03881">
    <property type="entry name" value="Fructosamin_kin"/>
    <property type="match status" value="1"/>
</dbReference>
<dbReference type="Proteomes" id="UP001303473">
    <property type="component" value="Unassembled WGS sequence"/>
</dbReference>
<dbReference type="InterPro" id="IPR016477">
    <property type="entry name" value="Fructo-/Ketosamine-3-kinase"/>
</dbReference>
<gene>
    <name evidence="3" type="ORF">QBC46DRAFT_397674</name>
</gene>
<evidence type="ECO:0000256" key="1">
    <source>
        <dbReference type="ARBA" id="ARBA00011961"/>
    </source>
</evidence>
<dbReference type="EMBL" id="MU853926">
    <property type="protein sequence ID" value="KAK3935390.1"/>
    <property type="molecule type" value="Genomic_DNA"/>
</dbReference>
<evidence type="ECO:0000313" key="4">
    <source>
        <dbReference type="Proteomes" id="UP001303473"/>
    </source>
</evidence>
<sequence length="399" mass="44925">MKCRSLHLLLADMGSSGFTVQGVEGNFPINTAVLHALPEDTRIIRANCHGVSNIWYLTGVIEALDRDGRTVKYFAKYSVGNLGRILTRGEIHAMSKIQGIIPDAVPTPIAWGMLDLPVTCEGSFYLATFVEFESSDLPDPSATAEIVARLHASSLGTSQLFGSPVPMYDGLFCHLQGWERNWRTLFSRMLWQAYSFDRSINGRWEELDVAISYIVAYVAPRLLDDLDKSLGGIKPCFVHGDLWEGNIGQEVHTGKHFLFDSNGYYGHNEVELTYWRTKHHKMSSLDYCAEYFKRIRPSEPASEVEDRIKLYGVKACLMYAANEGKYATRARALHDMNYLLRKYAPEHSTGMPWTQIQPRSTIQGFPENDCENERSAILEEIFKTEAGGESGAHKDDACF</sequence>
<evidence type="ECO:0000256" key="2">
    <source>
        <dbReference type="ARBA" id="ARBA00048655"/>
    </source>
</evidence>
<comment type="caution">
    <text evidence="3">The sequence shown here is derived from an EMBL/GenBank/DDBJ whole genome shotgun (WGS) entry which is preliminary data.</text>
</comment>
<dbReference type="AlphaFoldDB" id="A0AAN6RZX7"/>
<evidence type="ECO:0000313" key="3">
    <source>
        <dbReference type="EMBL" id="KAK3935390.1"/>
    </source>
</evidence>
<reference evidence="4" key="1">
    <citation type="journal article" date="2023" name="Mol. Phylogenet. Evol.">
        <title>Genome-scale phylogeny and comparative genomics of the fungal order Sordariales.</title>
        <authorList>
            <person name="Hensen N."/>
            <person name="Bonometti L."/>
            <person name="Westerberg I."/>
            <person name="Brannstrom I.O."/>
            <person name="Guillou S."/>
            <person name="Cros-Aarteil S."/>
            <person name="Calhoun S."/>
            <person name="Haridas S."/>
            <person name="Kuo A."/>
            <person name="Mondo S."/>
            <person name="Pangilinan J."/>
            <person name="Riley R."/>
            <person name="LaButti K."/>
            <person name="Andreopoulos B."/>
            <person name="Lipzen A."/>
            <person name="Chen C."/>
            <person name="Yan M."/>
            <person name="Daum C."/>
            <person name="Ng V."/>
            <person name="Clum A."/>
            <person name="Steindorff A."/>
            <person name="Ohm R.A."/>
            <person name="Martin F."/>
            <person name="Silar P."/>
            <person name="Natvig D.O."/>
            <person name="Lalanne C."/>
            <person name="Gautier V."/>
            <person name="Ament-Velasquez S.L."/>
            <person name="Kruys A."/>
            <person name="Hutchinson M.I."/>
            <person name="Powell A.J."/>
            <person name="Barry K."/>
            <person name="Miller A.N."/>
            <person name="Grigoriev I.V."/>
            <person name="Debuchy R."/>
            <person name="Gladieux P."/>
            <person name="Hiltunen Thoren M."/>
            <person name="Johannesson H."/>
        </authorList>
    </citation>
    <scope>NUCLEOTIDE SEQUENCE [LARGE SCALE GENOMIC DNA]</scope>
    <source>
        <strain evidence="4">CBS 340.73</strain>
    </source>
</reference>
<keyword evidence="3" id="KW-0808">Transferase</keyword>
<dbReference type="GO" id="GO:0016301">
    <property type="term" value="F:kinase activity"/>
    <property type="evidence" value="ECO:0007669"/>
    <property type="project" value="UniProtKB-KW"/>
</dbReference>
<dbReference type="GO" id="GO:0102193">
    <property type="term" value="F:protein-ribulosamine 3-kinase activity"/>
    <property type="evidence" value="ECO:0007669"/>
    <property type="project" value="UniProtKB-EC"/>
</dbReference>
<proteinExistence type="predicted"/>
<keyword evidence="3" id="KW-0418">Kinase</keyword>
<dbReference type="EC" id="2.7.1.172" evidence="1"/>
<comment type="catalytic activity">
    <reaction evidence="2">
        <text>N(6)-D-ribulosyl-L-lysyl-[protein] + ATP = N(6)-(3-O-phospho-D-ribulosyl)-L-lysyl-[protein] + ADP + H(+)</text>
        <dbReference type="Rhea" id="RHEA:48432"/>
        <dbReference type="Rhea" id="RHEA-COMP:12103"/>
        <dbReference type="Rhea" id="RHEA-COMP:12104"/>
        <dbReference type="ChEBI" id="CHEBI:15378"/>
        <dbReference type="ChEBI" id="CHEBI:30616"/>
        <dbReference type="ChEBI" id="CHEBI:90418"/>
        <dbReference type="ChEBI" id="CHEBI:90420"/>
        <dbReference type="ChEBI" id="CHEBI:456216"/>
        <dbReference type="EC" id="2.7.1.172"/>
    </reaction>
    <physiologicalReaction direction="left-to-right" evidence="2">
        <dbReference type="Rhea" id="RHEA:48433"/>
    </physiologicalReaction>
</comment>
<dbReference type="SUPFAM" id="SSF56112">
    <property type="entry name" value="Protein kinase-like (PK-like)"/>
    <property type="match status" value="1"/>
</dbReference>
<keyword evidence="4" id="KW-1185">Reference proteome</keyword>
<dbReference type="Gene3D" id="3.90.1200.10">
    <property type="match status" value="1"/>
</dbReference>
<dbReference type="PANTHER" id="PTHR12149">
    <property type="entry name" value="FRUCTOSAMINE 3 KINASE-RELATED PROTEIN"/>
    <property type="match status" value="1"/>
</dbReference>
<protein>
    <recommendedName>
        <fullName evidence="1">protein-ribulosamine 3-kinase</fullName>
        <ecNumber evidence="1">2.7.1.172</ecNumber>
    </recommendedName>
</protein>
<dbReference type="PANTHER" id="PTHR12149:SF8">
    <property type="entry name" value="PROTEIN-RIBULOSAMINE 3-KINASE"/>
    <property type="match status" value="1"/>
</dbReference>
<organism evidence="3 4">
    <name type="scientific">Diplogelasinospora grovesii</name>
    <dbReference type="NCBI Taxonomy" id="303347"/>
    <lineage>
        <taxon>Eukaryota</taxon>
        <taxon>Fungi</taxon>
        <taxon>Dikarya</taxon>
        <taxon>Ascomycota</taxon>
        <taxon>Pezizomycotina</taxon>
        <taxon>Sordariomycetes</taxon>
        <taxon>Sordariomycetidae</taxon>
        <taxon>Sordariales</taxon>
        <taxon>Diplogelasinosporaceae</taxon>
        <taxon>Diplogelasinospora</taxon>
    </lineage>
</organism>
<name>A0AAN6RZX7_9PEZI</name>